<accession>A0A2B7XEZ4</accession>
<evidence type="ECO:0000256" key="3">
    <source>
        <dbReference type="ARBA" id="ARBA00006559"/>
    </source>
</evidence>
<dbReference type="FunFam" id="3.40.1360.10:FF:000018">
    <property type="entry name" value="Type II DNA topoisomerase VI subunit A"/>
    <property type="match status" value="1"/>
</dbReference>
<keyword evidence="7 10" id="KW-0799">Topoisomerase</keyword>
<feature type="active site" description="O-(5'-phospho-DNA)-tyrosine intermediate" evidence="10">
    <location>
        <position position="125"/>
    </location>
</feature>
<sequence>MTSEPSMLNTPAPNTDPNTPPGNGPPEDKVRKFITDLLGPLIDGLTRADGCPSITLKRRSNHAQFSLNPETGALQCDTAGLSCTYSWPGKNVQEGWRFSVLLRILGHISEAIRGDFVSSKRDIYYLDPVYFGSQSVVDRCIDDIAYTIGVDRTALHVAAAAKGLVVGNFNITFNDDSMVDPGVHSEGMLVPRAETVRNIDISAVRWILIIEKEATFHRLATVNYHKTSAAGPGILITAKGYPDICTRAFLHLLSKTLGSVSGTIRPTQPPIFMLVDSDPDGIAIMSTYKYGSRAQAHDNPNLTVHKIQWLGLQCSEVVSRIEVHQQDDDVLIPLTSRDRKKAQDMLSRSPVFAEEGPEPAWRGELQHMLMSNVKAEIEVLYEREGGIERWLDRKLQTLI</sequence>
<dbReference type="PANTHER" id="PTHR10848">
    <property type="entry name" value="MEIOTIC RECOMBINATION PROTEIN SPO11"/>
    <property type="match status" value="1"/>
</dbReference>
<comment type="cofactor">
    <cofactor evidence="2">
        <name>Mg(2+)</name>
        <dbReference type="ChEBI" id="CHEBI:18420"/>
    </cofactor>
</comment>
<dbReference type="GO" id="GO:0000706">
    <property type="term" value="P:meiotic DNA double-strand break processing"/>
    <property type="evidence" value="ECO:0007669"/>
    <property type="project" value="TreeGrafter"/>
</dbReference>
<evidence type="ECO:0000256" key="11">
    <source>
        <dbReference type="SAM" id="MobiDB-lite"/>
    </source>
</evidence>
<evidence type="ECO:0000259" key="12">
    <source>
        <dbReference type="Pfam" id="PF04406"/>
    </source>
</evidence>
<evidence type="ECO:0000256" key="7">
    <source>
        <dbReference type="ARBA" id="ARBA00023029"/>
    </source>
</evidence>
<dbReference type="Gene3D" id="3.40.1360.10">
    <property type="match status" value="1"/>
</dbReference>
<comment type="similarity">
    <text evidence="3 10">Belongs to the TOP6A family.</text>
</comment>
<name>A0A2B7XEZ4_9EURO</name>
<feature type="region of interest" description="Disordered" evidence="11">
    <location>
        <begin position="1"/>
        <end position="28"/>
    </location>
</feature>
<evidence type="ECO:0000256" key="4">
    <source>
        <dbReference type="ARBA" id="ARBA00012895"/>
    </source>
</evidence>
<evidence type="ECO:0000256" key="9">
    <source>
        <dbReference type="ARBA" id="ARBA00023235"/>
    </source>
</evidence>
<dbReference type="InterPro" id="IPR002815">
    <property type="entry name" value="Spo11/TopoVI_A"/>
</dbReference>
<dbReference type="CDD" id="cd00223">
    <property type="entry name" value="TOPRIM_TopoIIB_SPO"/>
    <property type="match status" value="1"/>
</dbReference>
<evidence type="ECO:0000256" key="2">
    <source>
        <dbReference type="ARBA" id="ARBA00001946"/>
    </source>
</evidence>
<evidence type="ECO:0000256" key="8">
    <source>
        <dbReference type="ARBA" id="ARBA00023125"/>
    </source>
</evidence>
<dbReference type="Proteomes" id="UP000224080">
    <property type="component" value="Unassembled WGS sequence"/>
</dbReference>
<dbReference type="GO" id="GO:0046872">
    <property type="term" value="F:metal ion binding"/>
    <property type="evidence" value="ECO:0007669"/>
    <property type="project" value="UniProtKB-KW"/>
</dbReference>
<feature type="domain" description="Spo11/DNA topoisomerase VI subunit A N-terminal" evidence="12">
    <location>
        <begin position="96"/>
        <end position="157"/>
    </location>
</feature>
<dbReference type="InterPro" id="IPR034136">
    <property type="entry name" value="TOPRIM_Topo6A/Spo11"/>
</dbReference>
<dbReference type="Gene3D" id="1.10.10.10">
    <property type="entry name" value="Winged helix-like DNA-binding domain superfamily/Winged helix DNA-binding domain"/>
    <property type="match status" value="1"/>
</dbReference>
<keyword evidence="9 10" id="KW-0413">Isomerase</keyword>
<dbReference type="Pfam" id="PF04406">
    <property type="entry name" value="TP6A_N"/>
    <property type="match status" value="1"/>
</dbReference>
<comment type="catalytic activity">
    <reaction evidence="1 10">
        <text>ATP-dependent breakage, passage and rejoining of double-stranded DNA.</text>
        <dbReference type="EC" id="5.6.2.2"/>
    </reaction>
</comment>
<keyword evidence="6" id="KW-0460">Magnesium</keyword>
<dbReference type="PROSITE" id="PS52041">
    <property type="entry name" value="TOPO_IIB"/>
    <property type="match status" value="1"/>
</dbReference>
<dbReference type="EC" id="5.6.2.2" evidence="4"/>
<comment type="caution">
    <text evidence="14">The sequence shown here is derived from an EMBL/GenBank/DDBJ whole genome shotgun (WGS) entry which is preliminary data.</text>
</comment>
<evidence type="ECO:0000256" key="1">
    <source>
        <dbReference type="ARBA" id="ARBA00000185"/>
    </source>
</evidence>
<dbReference type="InterPro" id="IPR013049">
    <property type="entry name" value="Spo11/TopoVI_A_N"/>
</dbReference>
<dbReference type="GO" id="GO:0003918">
    <property type="term" value="F:DNA topoisomerase type II (double strand cut, ATP-hydrolyzing) activity"/>
    <property type="evidence" value="ECO:0007669"/>
    <property type="project" value="UniProtKB-UniRule"/>
</dbReference>
<evidence type="ECO:0000256" key="5">
    <source>
        <dbReference type="ARBA" id="ARBA00022723"/>
    </source>
</evidence>
<dbReference type="GO" id="GO:0000228">
    <property type="term" value="C:nuclear chromosome"/>
    <property type="evidence" value="ECO:0007669"/>
    <property type="project" value="TreeGrafter"/>
</dbReference>
<evidence type="ECO:0000259" key="13">
    <source>
        <dbReference type="Pfam" id="PF21180"/>
    </source>
</evidence>
<dbReference type="GO" id="GO:0042138">
    <property type="term" value="P:meiotic DNA double-strand break formation"/>
    <property type="evidence" value="ECO:0007669"/>
    <property type="project" value="TreeGrafter"/>
</dbReference>
<organism evidence="14 15">
    <name type="scientific">Blastomyces parvus</name>
    <dbReference type="NCBI Taxonomy" id="2060905"/>
    <lineage>
        <taxon>Eukaryota</taxon>
        <taxon>Fungi</taxon>
        <taxon>Dikarya</taxon>
        <taxon>Ascomycota</taxon>
        <taxon>Pezizomycotina</taxon>
        <taxon>Eurotiomycetes</taxon>
        <taxon>Eurotiomycetidae</taxon>
        <taxon>Onygenales</taxon>
        <taxon>Ajellomycetaceae</taxon>
        <taxon>Blastomyces</taxon>
    </lineage>
</organism>
<evidence type="ECO:0000256" key="6">
    <source>
        <dbReference type="ARBA" id="ARBA00022842"/>
    </source>
</evidence>
<dbReference type="GO" id="GO:0003677">
    <property type="term" value="F:DNA binding"/>
    <property type="evidence" value="ECO:0007669"/>
    <property type="project" value="UniProtKB-UniRule"/>
</dbReference>
<proteinExistence type="inferred from homology"/>
<dbReference type="GO" id="GO:0007131">
    <property type="term" value="P:reciprocal meiotic recombination"/>
    <property type="evidence" value="ECO:0007669"/>
    <property type="project" value="TreeGrafter"/>
</dbReference>
<dbReference type="SUPFAM" id="SSF56726">
    <property type="entry name" value="DNA topoisomerase IV, alpha subunit"/>
    <property type="match status" value="1"/>
</dbReference>
<dbReference type="InterPro" id="IPR036078">
    <property type="entry name" value="Spo11/TopoVI_A_sf"/>
</dbReference>
<keyword evidence="8 10" id="KW-0238">DNA-binding</keyword>
<dbReference type="PRINTS" id="PR01550">
    <property type="entry name" value="TOP6AFAMILY"/>
</dbReference>
<dbReference type="OrthoDB" id="5377392at2759"/>
<dbReference type="AlphaFoldDB" id="A0A2B7XEZ4"/>
<feature type="domain" description="Topoisomerase 6 subunit A/Spo11 TOPRIM" evidence="13">
    <location>
        <begin position="207"/>
        <end position="383"/>
    </location>
</feature>
<evidence type="ECO:0000313" key="15">
    <source>
        <dbReference type="Proteomes" id="UP000224080"/>
    </source>
</evidence>
<dbReference type="EMBL" id="PDNC01000015">
    <property type="protein sequence ID" value="PGH07302.1"/>
    <property type="molecule type" value="Genomic_DNA"/>
</dbReference>
<dbReference type="InterPro" id="IPR036388">
    <property type="entry name" value="WH-like_DNA-bd_sf"/>
</dbReference>
<gene>
    <name evidence="14" type="ORF">GX51_01846</name>
</gene>
<evidence type="ECO:0000256" key="10">
    <source>
        <dbReference type="PROSITE-ProRule" id="PRU01385"/>
    </source>
</evidence>
<evidence type="ECO:0000313" key="14">
    <source>
        <dbReference type="EMBL" id="PGH07302.1"/>
    </source>
</evidence>
<dbReference type="GO" id="GO:0005524">
    <property type="term" value="F:ATP binding"/>
    <property type="evidence" value="ECO:0007669"/>
    <property type="project" value="InterPro"/>
</dbReference>
<dbReference type="Pfam" id="PF21180">
    <property type="entry name" value="TOP6A-Spo11_Toprim"/>
    <property type="match status" value="1"/>
</dbReference>
<keyword evidence="5" id="KW-0479">Metal-binding</keyword>
<dbReference type="PANTHER" id="PTHR10848:SF0">
    <property type="entry name" value="MEIOTIC RECOMBINATION PROTEIN SPO11"/>
    <property type="match status" value="1"/>
</dbReference>
<dbReference type="STRING" id="2060905.A0A2B7XEZ4"/>
<keyword evidence="15" id="KW-1185">Reference proteome</keyword>
<protein>
    <recommendedName>
        <fullName evidence="4">DNA topoisomerase (ATP-hydrolyzing)</fullName>
        <ecNumber evidence="4">5.6.2.2</ecNumber>
    </recommendedName>
</protein>
<reference evidence="14 15" key="1">
    <citation type="submission" date="2017-10" db="EMBL/GenBank/DDBJ databases">
        <title>Comparative genomics in systemic dimorphic fungi from Ajellomycetaceae.</title>
        <authorList>
            <person name="Munoz J.F."/>
            <person name="Mcewen J.G."/>
            <person name="Clay O.K."/>
            <person name="Cuomo C.A."/>
        </authorList>
    </citation>
    <scope>NUCLEOTIDE SEQUENCE [LARGE SCALE GENOMIC DNA]</scope>
    <source>
        <strain evidence="14 15">UAMH130</strain>
    </source>
</reference>